<dbReference type="SUPFAM" id="SSF56935">
    <property type="entry name" value="Porins"/>
    <property type="match status" value="1"/>
</dbReference>
<evidence type="ECO:0000256" key="3">
    <source>
        <dbReference type="ARBA" id="ARBA00022452"/>
    </source>
</evidence>
<keyword evidence="5" id="KW-0732">Signal</keyword>
<comment type="subcellular location">
    <subcellularLocation>
        <location evidence="1 10">Cell outer membrane</location>
        <topology evidence="1 10">Multi-pass membrane protein</topology>
    </subcellularLocation>
</comment>
<dbReference type="Gene3D" id="2.40.170.20">
    <property type="entry name" value="TonB-dependent receptor, beta-barrel domain"/>
    <property type="match status" value="1"/>
</dbReference>
<feature type="transmembrane region" description="Helical" evidence="12">
    <location>
        <begin position="7"/>
        <end position="27"/>
    </location>
</feature>
<sequence>MIKIIGVLLNIRFYVAFASALGIGIILPNISLAQIDTAKVRLLHEVKVSGKKASVRNTSSTPTQVISGEALQRLNSFSVADALRYFSGVQLKDYGGIGGLKTVNVRSMGTNQTSVFYDGIQMGNAQNGQVDLGRFSLDNMEEVALYNGQKANIFQPAKSFSATSTIYLQTRKPQFADGRSSNIRLGLKAGSFGLVNPSFLYEQKILDRTSVSLSTEWVNADGQYRYRERNGTFDTTIVRTNTDLNAYRIEAGLNGTLKDSASWTLKAYGYSSERGLPGAVVSNKYDFTQRQWDRNIFVQGHFETAESKGYALMINAKYANDYMRYLDPDFVTLDGFLDNRYHQQEIYASAANRYRILPVWNVSFSADYQWNKLNANLYRFPYPTRQTVLAALASEFKLDNFNLQASLLGTFVFDKVREYTSAGNKQEFTPTVMAGYYPFGSKDFMLRAFYKNIFRLPTFNDLYYTFIGNSLLRPEFTNQYDFGATYNIQPLNTALTSISIQADLYYNQVKDKIVAIPSSNLYRWTMYNIGKVAVKGAEVNIQSAWAIAAQLSLNAGLSYSYQQARDVTEGDIYPYNIPYIPLHSGSLILGADWKKFELNYSYIYAGERYNQISTSQSAVYNRMDPWYTHDVGLGYHLDLFGRKAKINLEINNIFNQARWIIANFPMPMRFYRFKFNYTI</sequence>
<evidence type="ECO:0000256" key="7">
    <source>
        <dbReference type="ARBA" id="ARBA00023136"/>
    </source>
</evidence>
<dbReference type="PANTHER" id="PTHR30069">
    <property type="entry name" value="TONB-DEPENDENT OUTER MEMBRANE RECEPTOR"/>
    <property type="match status" value="1"/>
</dbReference>
<feature type="domain" description="TonB-dependent receptor-like beta-barrel" evidence="13">
    <location>
        <begin position="208"/>
        <end position="653"/>
    </location>
</feature>
<evidence type="ECO:0000256" key="4">
    <source>
        <dbReference type="ARBA" id="ARBA00022692"/>
    </source>
</evidence>
<reference evidence="15 16" key="1">
    <citation type="submission" date="2018-07" db="EMBL/GenBank/DDBJ databases">
        <title>A draft genome of a endophytic bacteria, a new species of Pedobacter.</title>
        <authorList>
            <person name="Zhang Z.D."/>
            <person name="Chen Z.J."/>
        </authorList>
    </citation>
    <scope>NUCLEOTIDE SEQUENCE [LARGE SCALE GENOMIC DNA]</scope>
    <source>
        <strain evidence="15 16">RS10</strain>
    </source>
</reference>
<evidence type="ECO:0000313" key="15">
    <source>
        <dbReference type="EMBL" id="RBQ03220.1"/>
    </source>
</evidence>
<evidence type="ECO:0000259" key="13">
    <source>
        <dbReference type="Pfam" id="PF00593"/>
    </source>
</evidence>
<keyword evidence="4 10" id="KW-0812">Transmembrane</keyword>
<dbReference type="GO" id="GO:0015344">
    <property type="term" value="F:siderophore uptake transmembrane transporter activity"/>
    <property type="evidence" value="ECO:0007669"/>
    <property type="project" value="TreeGrafter"/>
</dbReference>
<dbReference type="Pfam" id="PF00593">
    <property type="entry name" value="TonB_dep_Rec_b-barrel"/>
    <property type="match status" value="1"/>
</dbReference>
<proteinExistence type="inferred from homology"/>
<evidence type="ECO:0000256" key="2">
    <source>
        <dbReference type="ARBA" id="ARBA00022448"/>
    </source>
</evidence>
<dbReference type="InterPro" id="IPR000531">
    <property type="entry name" value="Beta-barrel_TonB"/>
</dbReference>
<comment type="similarity">
    <text evidence="10 11">Belongs to the TonB-dependent receptor family.</text>
</comment>
<dbReference type="InterPro" id="IPR012910">
    <property type="entry name" value="Plug_dom"/>
</dbReference>
<comment type="caution">
    <text evidence="15">The sequence shown here is derived from an EMBL/GenBank/DDBJ whole genome shotgun (WGS) entry which is preliminary data.</text>
</comment>
<dbReference type="GO" id="GO:0044718">
    <property type="term" value="P:siderophore transmembrane transport"/>
    <property type="evidence" value="ECO:0007669"/>
    <property type="project" value="TreeGrafter"/>
</dbReference>
<dbReference type="Gene3D" id="2.170.130.10">
    <property type="entry name" value="TonB-dependent receptor, plug domain"/>
    <property type="match status" value="1"/>
</dbReference>
<evidence type="ECO:0000256" key="9">
    <source>
        <dbReference type="ARBA" id="ARBA00023237"/>
    </source>
</evidence>
<keyword evidence="2 10" id="KW-0813">Transport</keyword>
<keyword evidence="16" id="KW-1185">Reference proteome</keyword>
<dbReference type="GO" id="GO:0009279">
    <property type="term" value="C:cell outer membrane"/>
    <property type="evidence" value="ECO:0007669"/>
    <property type="project" value="UniProtKB-SubCell"/>
</dbReference>
<evidence type="ECO:0000256" key="12">
    <source>
        <dbReference type="SAM" id="Phobius"/>
    </source>
</evidence>
<keyword evidence="9 10" id="KW-0998">Cell outer membrane</keyword>
<dbReference type="PROSITE" id="PS52016">
    <property type="entry name" value="TONB_DEPENDENT_REC_3"/>
    <property type="match status" value="1"/>
</dbReference>
<dbReference type="InterPro" id="IPR036942">
    <property type="entry name" value="Beta-barrel_TonB_sf"/>
</dbReference>
<keyword evidence="6 11" id="KW-0798">TonB box</keyword>
<organism evidence="15 16">
    <name type="scientific">Pedobacter miscanthi</name>
    <dbReference type="NCBI Taxonomy" id="2259170"/>
    <lineage>
        <taxon>Bacteria</taxon>
        <taxon>Pseudomonadati</taxon>
        <taxon>Bacteroidota</taxon>
        <taxon>Sphingobacteriia</taxon>
        <taxon>Sphingobacteriales</taxon>
        <taxon>Sphingobacteriaceae</taxon>
        <taxon>Pedobacter</taxon>
    </lineage>
</organism>
<dbReference type="OrthoDB" id="9762903at2"/>
<keyword evidence="8 15" id="KW-0675">Receptor</keyword>
<protein>
    <submittedName>
        <fullName evidence="15">TonB-dependent receptor</fullName>
    </submittedName>
</protein>
<feature type="domain" description="TonB-dependent receptor plug" evidence="14">
    <location>
        <begin position="59"/>
        <end position="153"/>
    </location>
</feature>
<evidence type="ECO:0000259" key="14">
    <source>
        <dbReference type="Pfam" id="PF07715"/>
    </source>
</evidence>
<dbReference type="EMBL" id="QNQU01000024">
    <property type="protein sequence ID" value="RBQ03220.1"/>
    <property type="molecule type" value="Genomic_DNA"/>
</dbReference>
<evidence type="ECO:0000256" key="8">
    <source>
        <dbReference type="ARBA" id="ARBA00023170"/>
    </source>
</evidence>
<keyword evidence="12" id="KW-1133">Transmembrane helix</keyword>
<dbReference type="PANTHER" id="PTHR30069:SF29">
    <property type="entry name" value="HEMOGLOBIN AND HEMOGLOBIN-HAPTOGLOBIN-BINDING PROTEIN 1-RELATED"/>
    <property type="match status" value="1"/>
</dbReference>
<evidence type="ECO:0000313" key="16">
    <source>
        <dbReference type="Proteomes" id="UP000252081"/>
    </source>
</evidence>
<gene>
    <name evidence="15" type="ORF">DRW42_22765</name>
</gene>
<name>A0A366KNW6_9SPHI</name>
<dbReference type="InterPro" id="IPR037066">
    <property type="entry name" value="Plug_dom_sf"/>
</dbReference>
<dbReference type="Pfam" id="PF07715">
    <property type="entry name" value="Plug"/>
    <property type="match status" value="1"/>
</dbReference>
<evidence type="ECO:0000256" key="1">
    <source>
        <dbReference type="ARBA" id="ARBA00004571"/>
    </source>
</evidence>
<keyword evidence="7 10" id="KW-0472">Membrane</keyword>
<evidence type="ECO:0000256" key="11">
    <source>
        <dbReference type="RuleBase" id="RU003357"/>
    </source>
</evidence>
<evidence type="ECO:0000256" key="5">
    <source>
        <dbReference type="ARBA" id="ARBA00022729"/>
    </source>
</evidence>
<dbReference type="InterPro" id="IPR039426">
    <property type="entry name" value="TonB-dep_rcpt-like"/>
</dbReference>
<evidence type="ECO:0000256" key="10">
    <source>
        <dbReference type="PROSITE-ProRule" id="PRU01360"/>
    </source>
</evidence>
<dbReference type="RefSeq" id="WP_113951176.1">
    <property type="nucleotide sequence ID" value="NZ_QNQU01000024.1"/>
</dbReference>
<dbReference type="Proteomes" id="UP000252081">
    <property type="component" value="Unassembled WGS sequence"/>
</dbReference>
<dbReference type="AlphaFoldDB" id="A0A366KNW6"/>
<evidence type="ECO:0000256" key="6">
    <source>
        <dbReference type="ARBA" id="ARBA00023077"/>
    </source>
</evidence>
<accession>A0A366KNW6</accession>
<keyword evidence="3 10" id="KW-1134">Transmembrane beta strand</keyword>